<gene>
    <name evidence="3" type="ORF">QSP1433_LOCUS8238</name>
    <name evidence="4" type="ORF">QSP1433_LOCUS8239</name>
</gene>
<keyword evidence="1" id="KW-0812">Transmembrane</keyword>
<dbReference type="EMBL" id="HBHK01013112">
    <property type="protein sequence ID" value="CAD9683904.1"/>
    <property type="molecule type" value="Transcribed_RNA"/>
</dbReference>
<dbReference type="AlphaFoldDB" id="A0A7S2WFQ8"/>
<keyword evidence="1" id="KW-1133">Transmembrane helix</keyword>
<feature type="transmembrane region" description="Helical" evidence="1">
    <location>
        <begin position="185"/>
        <end position="202"/>
    </location>
</feature>
<proteinExistence type="predicted"/>
<feature type="transmembrane region" description="Helical" evidence="1">
    <location>
        <begin position="282"/>
        <end position="306"/>
    </location>
</feature>
<feature type="transmembrane region" description="Helical" evidence="1">
    <location>
        <begin position="38"/>
        <end position="58"/>
    </location>
</feature>
<keyword evidence="1" id="KW-0472">Membrane</keyword>
<evidence type="ECO:0000256" key="2">
    <source>
        <dbReference type="SAM" id="SignalP"/>
    </source>
</evidence>
<feature type="transmembrane region" description="Helical" evidence="1">
    <location>
        <begin position="157"/>
        <end position="178"/>
    </location>
</feature>
<evidence type="ECO:0000313" key="3">
    <source>
        <dbReference type="EMBL" id="CAD9683904.1"/>
    </source>
</evidence>
<evidence type="ECO:0000313" key="4">
    <source>
        <dbReference type="EMBL" id="CAD9683906.1"/>
    </source>
</evidence>
<protein>
    <recommendedName>
        <fullName evidence="5">TLC domain-containing protein</fullName>
    </recommendedName>
</protein>
<feature type="transmembrane region" description="Helical" evidence="1">
    <location>
        <begin position="247"/>
        <end position="270"/>
    </location>
</feature>
<dbReference type="EMBL" id="HBHK01013113">
    <property type="protein sequence ID" value="CAD9683906.1"/>
    <property type="molecule type" value="Transcribed_RNA"/>
</dbReference>
<name>A0A7S2WFQ8_9STRA</name>
<feature type="transmembrane region" description="Helical" evidence="1">
    <location>
        <begin position="79"/>
        <end position="99"/>
    </location>
</feature>
<evidence type="ECO:0000256" key="1">
    <source>
        <dbReference type="SAM" id="Phobius"/>
    </source>
</evidence>
<feature type="chain" id="PRO_5036403896" description="TLC domain-containing protein" evidence="2">
    <location>
        <begin position="21"/>
        <end position="344"/>
    </location>
</feature>
<feature type="signal peptide" evidence="2">
    <location>
        <begin position="1"/>
        <end position="20"/>
    </location>
</feature>
<accession>A0A7S2WFQ8</accession>
<sequence>MNYVCATALLVCFLALYAFTEFKEGLKNPSISAFTPEAVILFILLEWCTSVIAFEGLFQNKNDMGERFRGLDPGVQRKVIVYLMELVWGSIALVVILIFSTRVFTNAPDSCKINWVSFEKRIQPSIEWLEDGLPTLSEHDSYVLQILQNDCIVRNRFGLETGLIIMGTLYTFEVVYAGDGMRKSLVAHHISTLLVAFVFFQVPFSTPALMLGIITIGLSALEQPTFFAMAVYRLAPKESYSFKANALKLAWISFGLTKLVGLSLSLYILIEHWDNTNMIFAILFAAMAVLILGSQVSSTYAQYLLWRKAALRSFKQSKILGTDSGNLPVEKDVENNIGEEVANC</sequence>
<reference evidence="3" key="1">
    <citation type="submission" date="2021-01" db="EMBL/GenBank/DDBJ databases">
        <authorList>
            <person name="Corre E."/>
            <person name="Pelletier E."/>
            <person name="Niang G."/>
            <person name="Scheremetjew M."/>
            <person name="Finn R."/>
            <person name="Kale V."/>
            <person name="Holt S."/>
            <person name="Cochrane G."/>
            <person name="Meng A."/>
            <person name="Brown T."/>
            <person name="Cohen L."/>
        </authorList>
    </citation>
    <scope>NUCLEOTIDE SEQUENCE</scope>
    <source>
        <strain evidence="3">NY070348D</strain>
    </source>
</reference>
<evidence type="ECO:0008006" key="5">
    <source>
        <dbReference type="Google" id="ProtNLM"/>
    </source>
</evidence>
<keyword evidence="2" id="KW-0732">Signal</keyword>
<feature type="transmembrane region" description="Helical" evidence="1">
    <location>
        <begin position="208"/>
        <end position="235"/>
    </location>
</feature>
<organism evidence="3">
    <name type="scientific">Mucochytrium quahogii</name>
    <dbReference type="NCBI Taxonomy" id="96639"/>
    <lineage>
        <taxon>Eukaryota</taxon>
        <taxon>Sar</taxon>
        <taxon>Stramenopiles</taxon>
        <taxon>Bigyra</taxon>
        <taxon>Labyrinthulomycetes</taxon>
        <taxon>Thraustochytrida</taxon>
        <taxon>Thraustochytriidae</taxon>
        <taxon>Mucochytrium</taxon>
    </lineage>
</organism>